<evidence type="ECO:0000313" key="2">
    <source>
        <dbReference type="EMBL" id="JAD46168.1"/>
    </source>
</evidence>
<dbReference type="EMBL" id="GBRH01251727">
    <property type="protein sequence ID" value="JAD46168.1"/>
    <property type="molecule type" value="Transcribed_RNA"/>
</dbReference>
<feature type="compositionally biased region" description="Low complexity" evidence="1">
    <location>
        <begin position="19"/>
        <end position="31"/>
    </location>
</feature>
<name>A0A0A9A8D1_ARUDO</name>
<proteinExistence type="predicted"/>
<organism evidence="2">
    <name type="scientific">Arundo donax</name>
    <name type="common">Giant reed</name>
    <name type="synonym">Donax arundinaceus</name>
    <dbReference type="NCBI Taxonomy" id="35708"/>
    <lineage>
        <taxon>Eukaryota</taxon>
        <taxon>Viridiplantae</taxon>
        <taxon>Streptophyta</taxon>
        <taxon>Embryophyta</taxon>
        <taxon>Tracheophyta</taxon>
        <taxon>Spermatophyta</taxon>
        <taxon>Magnoliopsida</taxon>
        <taxon>Liliopsida</taxon>
        <taxon>Poales</taxon>
        <taxon>Poaceae</taxon>
        <taxon>PACMAD clade</taxon>
        <taxon>Arundinoideae</taxon>
        <taxon>Arundineae</taxon>
        <taxon>Arundo</taxon>
    </lineage>
</organism>
<feature type="compositionally biased region" description="Pro residues" evidence="1">
    <location>
        <begin position="32"/>
        <end position="41"/>
    </location>
</feature>
<dbReference type="AlphaFoldDB" id="A0A0A9A8D1"/>
<accession>A0A0A9A8D1</accession>
<reference evidence="2" key="1">
    <citation type="submission" date="2014-09" db="EMBL/GenBank/DDBJ databases">
        <authorList>
            <person name="Magalhaes I.L.F."/>
            <person name="Oliveira U."/>
            <person name="Santos F.R."/>
            <person name="Vidigal T.H.D.A."/>
            <person name="Brescovit A.D."/>
            <person name="Santos A.J."/>
        </authorList>
    </citation>
    <scope>NUCLEOTIDE SEQUENCE</scope>
    <source>
        <tissue evidence="2">Shoot tissue taken approximately 20 cm above the soil surface</tissue>
    </source>
</reference>
<sequence length="135" mass="13851">MSYLSSLQIPPPSFIIPPLHGLSGAAPSSSAPAPPRPPPRRTPLLPAHPAMPWRPELTPLRAPVPSPSPPSRSRCGGSDQAVRRKVGGAATRGGRRLSRARWAAAEPGGVRRAAAEVGGARRAAVEPCSAAARGG</sequence>
<feature type="region of interest" description="Disordered" evidence="1">
    <location>
        <begin position="1"/>
        <end position="98"/>
    </location>
</feature>
<reference evidence="2" key="2">
    <citation type="journal article" date="2015" name="Data Brief">
        <title>Shoot transcriptome of the giant reed, Arundo donax.</title>
        <authorList>
            <person name="Barrero R.A."/>
            <person name="Guerrero F.D."/>
            <person name="Moolhuijzen P."/>
            <person name="Goolsby J.A."/>
            <person name="Tidwell J."/>
            <person name="Bellgard S.E."/>
            <person name="Bellgard M.I."/>
        </authorList>
    </citation>
    <scope>NUCLEOTIDE SEQUENCE</scope>
    <source>
        <tissue evidence="2">Shoot tissue taken approximately 20 cm above the soil surface</tissue>
    </source>
</reference>
<evidence type="ECO:0000256" key="1">
    <source>
        <dbReference type="SAM" id="MobiDB-lite"/>
    </source>
</evidence>
<protein>
    <submittedName>
        <fullName evidence="2">Uncharacterized protein</fullName>
    </submittedName>
</protein>